<evidence type="ECO:0000313" key="2">
    <source>
        <dbReference type="EMBL" id="MDR5655004.1"/>
    </source>
</evidence>
<protein>
    <submittedName>
        <fullName evidence="2">Uncharacterized protein</fullName>
    </submittedName>
</protein>
<evidence type="ECO:0000256" key="1">
    <source>
        <dbReference type="SAM" id="MobiDB-lite"/>
    </source>
</evidence>
<reference evidence="2 3" key="1">
    <citation type="submission" date="2023-09" db="EMBL/GenBank/DDBJ databases">
        <title>Xinfangfangia sedmenti sp. nov., isolated the sedment.</title>
        <authorList>
            <person name="Xu L."/>
        </authorList>
    </citation>
    <scope>NUCLEOTIDE SEQUENCE [LARGE SCALE GENOMIC DNA]</scope>
    <source>
        <strain evidence="2 3">LG-4</strain>
    </source>
</reference>
<proteinExistence type="predicted"/>
<gene>
    <name evidence="2" type="ORF">RGD00_20530</name>
</gene>
<feature type="region of interest" description="Disordered" evidence="1">
    <location>
        <begin position="1"/>
        <end position="22"/>
    </location>
</feature>
<sequence>MSDDWKGEHLISAKGNASNRRAEHSRLANVVGKINGYQPPLRQRKAHGAFVKSAIRGAGGRPR</sequence>
<dbReference type="Proteomes" id="UP001247754">
    <property type="component" value="Unassembled WGS sequence"/>
</dbReference>
<name>A0ABU1FDS3_9RHOB</name>
<comment type="caution">
    <text evidence="2">The sequence shown here is derived from an EMBL/GenBank/DDBJ whole genome shotgun (WGS) entry which is preliminary data.</text>
</comment>
<accession>A0ABU1FDS3</accession>
<feature type="compositionally biased region" description="Basic and acidic residues" evidence="1">
    <location>
        <begin position="1"/>
        <end position="11"/>
    </location>
</feature>
<dbReference type="EMBL" id="JAVKPH010000042">
    <property type="protein sequence ID" value="MDR5655004.1"/>
    <property type="molecule type" value="Genomic_DNA"/>
</dbReference>
<keyword evidence="3" id="KW-1185">Reference proteome</keyword>
<feature type="region of interest" description="Disordered" evidence="1">
    <location>
        <begin position="38"/>
        <end position="63"/>
    </location>
</feature>
<evidence type="ECO:0000313" key="3">
    <source>
        <dbReference type="Proteomes" id="UP001247754"/>
    </source>
</evidence>
<dbReference type="RefSeq" id="WP_310459117.1">
    <property type="nucleotide sequence ID" value="NZ_JAVKPH010000042.1"/>
</dbReference>
<organism evidence="2 3">
    <name type="scientific">Ruixingdingia sedimenti</name>
    <dbReference type="NCBI Taxonomy" id="3073604"/>
    <lineage>
        <taxon>Bacteria</taxon>
        <taxon>Pseudomonadati</taxon>
        <taxon>Pseudomonadota</taxon>
        <taxon>Alphaproteobacteria</taxon>
        <taxon>Rhodobacterales</taxon>
        <taxon>Paracoccaceae</taxon>
        <taxon>Ruixingdingia</taxon>
    </lineage>
</organism>